<dbReference type="Proteomes" id="UP000030351">
    <property type="component" value="Unassembled WGS sequence"/>
</dbReference>
<evidence type="ECO:0000313" key="1">
    <source>
        <dbReference type="EMBL" id="KGT90360.1"/>
    </source>
</evidence>
<sequence length="74" mass="8391">MAAKDNSLKIGVNDVQANIQWCVGFCTRFVQAYLKAVHAILWLPRLPLFALKQAELDKSVAGYLSQTEDYRPHQ</sequence>
<name>A0A0A3YUR5_9GAMM</name>
<comment type="caution">
    <text evidence="1">The sequence shown here is derived from an EMBL/GenBank/DDBJ whole genome shotgun (WGS) entry which is preliminary data.</text>
</comment>
<organism evidence="1 2">
    <name type="scientific">Erwinia typographi</name>
    <dbReference type="NCBI Taxonomy" id="371042"/>
    <lineage>
        <taxon>Bacteria</taxon>
        <taxon>Pseudomonadati</taxon>
        <taxon>Pseudomonadota</taxon>
        <taxon>Gammaproteobacteria</taxon>
        <taxon>Enterobacterales</taxon>
        <taxon>Erwiniaceae</taxon>
        <taxon>Erwinia</taxon>
    </lineage>
</organism>
<protein>
    <submittedName>
        <fullName evidence="1">Uncharacterized protein</fullName>
    </submittedName>
</protein>
<gene>
    <name evidence="1" type="ORF">NG99_18390</name>
</gene>
<keyword evidence="2" id="KW-1185">Reference proteome</keyword>
<evidence type="ECO:0000313" key="2">
    <source>
        <dbReference type="Proteomes" id="UP000030351"/>
    </source>
</evidence>
<proteinExistence type="predicted"/>
<reference evidence="1 2" key="1">
    <citation type="submission" date="2014-10" db="EMBL/GenBank/DDBJ databases">
        <title>Genome sequence of Erwinia typographi M043b.</title>
        <authorList>
            <person name="Chan K.-G."/>
            <person name="Tan W.-S."/>
        </authorList>
    </citation>
    <scope>NUCLEOTIDE SEQUENCE [LARGE SCALE GENOMIC DNA]</scope>
    <source>
        <strain evidence="1 2">M043b</strain>
    </source>
</reference>
<accession>A0A0A3YUR5</accession>
<dbReference type="AlphaFoldDB" id="A0A0A3YUR5"/>
<dbReference type="EMBL" id="JRUQ01000051">
    <property type="protein sequence ID" value="KGT90360.1"/>
    <property type="molecule type" value="Genomic_DNA"/>
</dbReference>